<name>A0ACC2K1K7_9PEZI</name>
<gene>
    <name evidence="1" type="ORF">O1611_g280</name>
</gene>
<dbReference type="Proteomes" id="UP001153332">
    <property type="component" value="Unassembled WGS sequence"/>
</dbReference>
<reference evidence="1" key="1">
    <citation type="submission" date="2022-12" db="EMBL/GenBank/DDBJ databases">
        <title>Genome Sequence of Lasiodiplodia mahajangana.</title>
        <authorList>
            <person name="Buettner E."/>
        </authorList>
    </citation>
    <scope>NUCLEOTIDE SEQUENCE</scope>
    <source>
        <strain evidence="1">VT137</strain>
    </source>
</reference>
<accession>A0ACC2K1K7</accession>
<dbReference type="EMBL" id="JAPUUL010000021">
    <property type="protein sequence ID" value="KAJ8133343.1"/>
    <property type="molecule type" value="Genomic_DNA"/>
</dbReference>
<evidence type="ECO:0000313" key="1">
    <source>
        <dbReference type="EMBL" id="KAJ8133343.1"/>
    </source>
</evidence>
<proteinExistence type="predicted"/>
<organism evidence="1 2">
    <name type="scientific">Lasiodiplodia mahajangana</name>
    <dbReference type="NCBI Taxonomy" id="1108764"/>
    <lineage>
        <taxon>Eukaryota</taxon>
        <taxon>Fungi</taxon>
        <taxon>Dikarya</taxon>
        <taxon>Ascomycota</taxon>
        <taxon>Pezizomycotina</taxon>
        <taxon>Dothideomycetes</taxon>
        <taxon>Dothideomycetes incertae sedis</taxon>
        <taxon>Botryosphaeriales</taxon>
        <taxon>Botryosphaeriaceae</taxon>
        <taxon>Lasiodiplodia</taxon>
    </lineage>
</organism>
<evidence type="ECO:0000313" key="2">
    <source>
        <dbReference type="Proteomes" id="UP001153332"/>
    </source>
</evidence>
<protein>
    <submittedName>
        <fullName evidence="1">Uncharacterized protein</fullName>
    </submittedName>
</protein>
<sequence length="670" mass="74830">MDFAEPPLSWIYYIVSEIAGQHRPLAVVDRPSGILGLQFEDHIRQDIVVSVQHVLSILGNVANRTAIESERALAVDYFDENPRREGEGAGPTHSAHECDQIPPISDGERVPEFPFLSTCLLLGTKKHRTTSFFFNMELAPLRTLFGDARRSTSEDENLGRGMVYAEDEWTDAAPVEEEPSRQPLSVAAYLEKFGSSDVGNVALKLETIPLIDPVAMNQSSDLGNPGSLAPVPLRPPCRSLRDQTIVALINSTHQIERFEMSIFNGPRQIPDFQDLLRRVINEQSCRLGKSRAAGQLLGLAFSGSQHLDLVRVQGLSAEAIAGALETEELKGVVSISLCLDTLASTPAQIIDVLASAEGLRDTYFFQKPARKNDCLSTELFVELSKKSQLFKRGRIFISGAYSSALRGEFWLPKANGFHPPLDIFPLQHLLARDQLNHFRDGLTDMFHLTPYYVGDSLFRAEAFVAGLLRWILEPNSWLQALAVGSLSAKDVSQFEISPYPPLILGKAKLPANTSLRDPYWWPEMRDLPLDSWSVLVPRELYIDHEAEAEYFRINGQNGWARARITKYAFVRHRTRTLVDVEGEVGPGNVDVFGMREFLQITSPHTDQAILSQKLEELEDKLSGSMQMGSLGPGMRWVSVLEHEEAYTFLKEFVTKASEAKKGKRVASPFR</sequence>
<keyword evidence="2" id="KW-1185">Reference proteome</keyword>
<comment type="caution">
    <text evidence="1">The sequence shown here is derived from an EMBL/GenBank/DDBJ whole genome shotgun (WGS) entry which is preliminary data.</text>
</comment>